<dbReference type="PANTHER" id="PTHR31509">
    <property type="entry name" value="BPS1-LIKE PROTEIN"/>
    <property type="match status" value="1"/>
</dbReference>
<dbReference type="GO" id="GO:0016020">
    <property type="term" value="C:membrane"/>
    <property type="evidence" value="ECO:0007669"/>
    <property type="project" value="UniProtKB-SubCell"/>
</dbReference>
<sequence>MPPTDNQGSFLNRISIRRNQVVYEHEIEDLEQFQKHVADRLSELLPPSSHADELAAVDPPETLLSIAWFRRLLDAFLCCEAEFKAVVIMGRDAANFAKSPLDRLIPEHLDRTVKALDICNAITHGIDLLLHWQKLAQIAVDSLQQRPIGEGHVKRARKALNTLLSSITIDDKENHHHGKAAAAAAKDHATIGNLRSLSYCFARSWSASKQIQAMSSNLVAPRGGEPTGLVIPVYLMSFVLVFVMWAMVAAIPCQERTGLGAHLQLPKQFQWAHPMIGLQEKIGELWKKKEKKGRSGLLDETQRLEKLGRNIVEFADGFTFPVEAEKAAEVEEQVAEMVEICQKMEELVPLQLQVRELFHRIVRSRAEALDVLDQMSERDRSLPIRRYPSCIVSQKCITFSFALCKRVFSSSYKTYINIDIVVQNRSCRLLPTSTMGEPQKVIFQVCLHDCRSQRKAMKAISKVIGEFWINSIEVDVDGNNLTAVGVFDLICGHRKLKKVCKKTKIKSVEIVKPEEPKKEEPKKEEPKKEEPKKEEEPKNPVWHYQPPYNPCYMPQPFYVAVEETPHCCVIF</sequence>
<reference evidence="8 9" key="1">
    <citation type="journal article" date="2016" name="Sci. Rep.">
        <title>The genome sequence of the outbreeding globe artichoke constructed de novo incorporating a phase-aware low-pass sequencing strategy of F1 progeny.</title>
        <authorList>
            <person name="Scaglione D."/>
            <person name="Reyes-Chin-Wo S."/>
            <person name="Acquadro A."/>
            <person name="Froenicke L."/>
            <person name="Portis E."/>
            <person name="Beitel C."/>
            <person name="Tirone M."/>
            <person name="Mauro R."/>
            <person name="Lo Monaco A."/>
            <person name="Mauromicale G."/>
            <person name="Faccioli P."/>
            <person name="Cattivelli L."/>
            <person name="Rieseberg L."/>
            <person name="Michelmore R."/>
            <person name="Lanteri S."/>
        </authorList>
    </citation>
    <scope>NUCLEOTIDE SEQUENCE [LARGE SCALE GENOMIC DNA]</scope>
    <source>
        <strain evidence="8">2C</strain>
    </source>
</reference>
<gene>
    <name evidence="8" type="ORF">Ccrd_002552</name>
</gene>
<dbReference type="Proteomes" id="UP000243975">
    <property type="component" value="Unassembled WGS sequence"/>
</dbReference>
<evidence type="ECO:0000256" key="7">
    <source>
        <dbReference type="SAM" id="Phobius"/>
    </source>
</evidence>
<dbReference type="InterPro" id="IPR008511">
    <property type="entry name" value="ROH1-like"/>
</dbReference>
<evidence type="ECO:0000256" key="3">
    <source>
        <dbReference type="ARBA" id="ARBA00022989"/>
    </source>
</evidence>
<dbReference type="Pfam" id="PF05633">
    <property type="entry name" value="ROH1-like"/>
    <property type="match status" value="1"/>
</dbReference>
<dbReference type="AlphaFoldDB" id="A0A103XR96"/>
<evidence type="ECO:0000256" key="5">
    <source>
        <dbReference type="ARBA" id="ARBA00035114"/>
    </source>
</evidence>
<evidence type="ECO:0000313" key="8">
    <source>
        <dbReference type="EMBL" id="KVH95417.1"/>
    </source>
</evidence>
<keyword evidence="3 7" id="KW-1133">Transmembrane helix</keyword>
<feature type="compositionally biased region" description="Basic and acidic residues" evidence="6">
    <location>
        <begin position="514"/>
        <end position="538"/>
    </location>
</feature>
<comment type="caution">
    <text evidence="8">The sequence shown here is derived from an EMBL/GenBank/DDBJ whole genome shotgun (WGS) entry which is preliminary data.</text>
</comment>
<dbReference type="EMBL" id="LEKV01004390">
    <property type="protein sequence ID" value="KVH95417.1"/>
    <property type="molecule type" value="Genomic_DNA"/>
</dbReference>
<evidence type="ECO:0000256" key="6">
    <source>
        <dbReference type="SAM" id="MobiDB-lite"/>
    </source>
</evidence>
<name>A0A103XR96_CYNCS</name>
<evidence type="ECO:0000256" key="1">
    <source>
        <dbReference type="ARBA" id="ARBA00004167"/>
    </source>
</evidence>
<evidence type="ECO:0000313" key="9">
    <source>
        <dbReference type="Proteomes" id="UP000243975"/>
    </source>
</evidence>
<dbReference type="Gene3D" id="3.30.70.100">
    <property type="match status" value="1"/>
</dbReference>
<dbReference type="STRING" id="59895.A0A103XR96"/>
<evidence type="ECO:0000256" key="2">
    <source>
        <dbReference type="ARBA" id="ARBA00022692"/>
    </source>
</evidence>
<dbReference type="OMA" id="LVRHWQK"/>
<evidence type="ECO:0000256" key="4">
    <source>
        <dbReference type="ARBA" id="ARBA00023136"/>
    </source>
</evidence>
<keyword evidence="2 7" id="KW-0812">Transmembrane</keyword>
<comment type="similarity">
    <text evidence="5">Belongs to the ROH1 family.</text>
</comment>
<accession>A0A103XR96</accession>
<comment type="subcellular location">
    <subcellularLocation>
        <location evidence="1">Membrane</location>
        <topology evidence="1">Single-pass membrane protein</topology>
    </subcellularLocation>
</comment>
<protein>
    <submittedName>
        <fullName evidence="8">BYPASS-related protein</fullName>
    </submittedName>
</protein>
<feature type="transmembrane region" description="Helical" evidence="7">
    <location>
        <begin position="229"/>
        <end position="251"/>
    </location>
</feature>
<keyword evidence="9" id="KW-1185">Reference proteome</keyword>
<feature type="region of interest" description="Disordered" evidence="6">
    <location>
        <begin position="514"/>
        <end position="541"/>
    </location>
</feature>
<organism evidence="8 9">
    <name type="scientific">Cynara cardunculus var. scolymus</name>
    <name type="common">Globe artichoke</name>
    <name type="synonym">Cynara scolymus</name>
    <dbReference type="NCBI Taxonomy" id="59895"/>
    <lineage>
        <taxon>Eukaryota</taxon>
        <taxon>Viridiplantae</taxon>
        <taxon>Streptophyta</taxon>
        <taxon>Embryophyta</taxon>
        <taxon>Tracheophyta</taxon>
        <taxon>Spermatophyta</taxon>
        <taxon>Magnoliopsida</taxon>
        <taxon>eudicotyledons</taxon>
        <taxon>Gunneridae</taxon>
        <taxon>Pentapetalae</taxon>
        <taxon>asterids</taxon>
        <taxon>campanulids</taxon>
        <taxon>Asterales</taxon>
        <taxon>Asteraceae</taxon>
        <taxon>Carduoideae</taxon>
        <taxon>Cardueae</taxon>
        <taxon>Carduinae</taxon>
        <taxon>Cynara</taxon>
    </lineage>
</organism>
<keyword evidence="4 7" id="KW-0472">Membrane</keyword>
<proteinExistence type="inferred from homology"/>
<dbReference type="Gramene" id="KVH95417">
    <property type="protein sequence ID" value="KVH95417"/>
    <property type="gene ID" value="Ccrd_002552"/>
</dbReference>